<keyword evidence="4" id="KW-1185">Reference proteome</keyword>
<proteinExistence type="predicted"/>
<dbReference type="EMBL" id="CAJVCH010303830">
    <property type="protein sequence ID" value="CAG7785783.1"/>
    <property type="molecule type" value="Genomic_DNA"/>
</dbReference>
<dbReference type="Proteomes" id="UP000708208">
    <property type="component" value="Unassembled WGS sequence"/>
</dbReference>
<feature type="non-terminal residue" evidence="3">
    <location>
        <position position="1"/>
    </location>
</feature>
<accession>A0A8J2KBQ7</accession>
<dbReference type="AlphaFoldDB" id="A0A8J2KBQ7"/>
<feature type="compositionally biased region" description="Low complexity" evidence="1">
    <location>
        <begin position="134"/>
        <end position="145"/>
    </location>
</feature>
<name>A0A8J2KBQ7_9HEXA</name>
<gene>
    <name evidence="3" type="ORF">AFUS01_LOCUS24388</name>
</gene>
<feature type="chain" id="PRO_5035167814" evidence="2">
    <location>
        <begin position="18"/>
        <end position="188"/>
    </location>
</feature>
<evidence type="ECO:0000256" key="2">
    <source>
        <dbReference type="SAM" id="SignalP"/>
    </source>
</evidence>
<organism evidence="3 4">
    <name type="scientific">Allacma fusca</name>
    <dbReference type="NCBI Taxonomy" id="39272"/>
    <lineage>
        <taxon>Eukaryota</taxon>
        <taxon>Metazoa</taxon>
        <taxon>Ecdysozoa</taxon>
        <taxon>Arthropoda</taxon>
        <taxon>Hexapoda</taxon>
        <taxon>Collembola</taxon>
        <taxon>Symphypleona</taxon>
        <taxon>Sminthuridae</taxon>
        <taxon>Allacma</taxon>
    </lineage>
</organism>
<feature type="region of interest" description="Disordered" evidence="1">
    <location>
        <begin position="134"/>
        <end position="153"/>
    </location>
</feature>
<evidence type="ECO:0000313" key="4">
    <source>
        <dbReference type="Proteomes" id="UP000708208"/>
    </source>
</evidence>
<feature type="signal peptide" evidence="2">
    <location>
        <begin position="1"/>
        <end position="17"/>
    </location>
</feature>
<reference evidence="3" key="1">
    <citation type="submission" date="2021-06" db="EMBL/GenBank/DDBJ databases">
        <authorList>
            <person name="Hodson N. C."/>
            <person name="Mongue J. A."/>
            <person name="Jaron S. K."/>
        </authorList>
    </citation>
    <scope>NUCLEOTIDE SEQUENCE</scope>
</reference>
<protein>
    <submittedName>
        <fullName evidence="3">Uncharacterized protein</fullName>
    </submittedName>
</protein>
<sequence>RWFLPLVMAVSIPGILTSPPKHKETTDSQPIVYTAEKSREQPYPSYKSPTVGTTLDELYDETKTADSNHEPDNAGFVEPIDFNSFLTQVGSSNKKSDNLPIFGSESNNKDTFAGFFNTKEGNAFSEPSFGGISSAASNQKAQKSNGAADESGFVDPNVQFRSLFDSSETARGFRPEDFLGSKVFLLAS</sequence>
<evidence type="ECO:0000256" key="1">
    <source>
        <dbReference type="SAM" id="MobiDB-lite"/>
    </source>
</evidence>
<evidence type="ECO:0000313" key="3">
    <source>
        <dbReference type="EMBL" id="CAG7785783.1"/>
    </source>
</evidence>
<comment type="caution">
    <text evidence="3">The sequence shown here is derived from an EMBL/GenBank/DDBJ whole genome shotgun (WGS) entry which is preliminary data.</text>
</comment>
<keyword evidence="2" id="KW-0732">Signal</keyword>